<sequence>MADELDEGDEAGTGGGFHEIGLWIRPTTEAEKHRQAGVYNRKCRMVRSGVMVDADLLLRRTSHGQLRVREAVCLQAAAMLK</sequence>
<evidence type="ECO:0000313" key="2">
    <source>
        <dbReference type="EMBL" id="TDZ39972.1"/>
    </source>
</evidence>
<dbReference type="Proteomes" id="UP000295083">
    <property type="component" value="Unassembled WGS sequence"/>
</dbReference>
<dbReference type="AlphaFoldDB" id="A0A4R8QLR5"/>
<reference evidence="2 3" key="1">
    <citation type="submission" date="2018-11" db="EMBL/GenBank/DDBJ databases">
        <title>Genome sequence and assembly of Colletotrichum spinosum.</title>
        <authorList>
            <person name="Gan P."/>
            <person name="Shirasu K."/>
        </authorList>
    </citation>
    <scope>NUCLEOTIDE SEQUENCE [LARGE SCALE GENOMIC DNA]</scope>
    <source>
        <strain evidence="2 3">CBS 515.97</strain>
    </source>
</reference>
<organism evidence="2 3">
    <name type="scientific">Colletotrichum spinosum</name>
    <dbReference type="NCBI Taxonomy" id="1347390"/>
    <lineage>
        <taxon>Eukaryota</taxon>
        <taxon>Fungi</taxon>
        <taxon>Dikarya</taxon>
        <taxon>Ascomycota</taxon>
        <taxon>Pezizomycotina</taxon>
        <taxon>Sordariomycetes</taxon>
        <taxon>Hypocreomycetidae</taxon>
        <taxon>Glomerellales</taxon>
        <taxon>Glomerellaceae</taxon>
        <taxon>Colletotrichum</taxon>
        <taxon>Colletotrichum orbiculare species complex</taxon>
    </lineage>
</organism>
<gene>
    <name evidence="2" type="ORF">C8035_v004905</name>
</gene>
<evidence type="ECO:0000256" key="1">
    <source>
        <dbReference type="SAM" id="MobiDB-lite"/>
    </source>
</evidence>
<feature type="compositionally biased region" description="Acidic residues" evidence="1">
    <location>
        <begin position="1"/>
        <end position="10"/>
    </location>
</feature>
<dbReference type="EMBL" id="QAPG01000007">
    <property type="protein sequence ID" value="TDZ39972.1"/>
    <property type="molecule type" value="Genomic_DNA"/>
</dbReference>
<name>A0A4R8QLR5_9PEZI</name>
<protein>
    <submittedName>
        <fullName evidence="2">Uncharacterized protein</fullName>
    </submittedName>
</protein>
<keyword evidence="3" id="KW-1185">Reference proteome</keyword>
<evidence type="ECO:0000313" key="3">
    <source>
        <dbReference type="Proteomes" id="UP000295083"/>
    </source>
</evidence>
<comment type="caution">
    <text evidence="2">The sequence shown here is derived from an EMBL/GenBank/DDBJ whole genome shotgun (WGS) entry which is preliminary data.</text>
</comment>
<proteinExistence type="predicted"/>
<feature type="region of interest" description="Disordered" evidence="1">
    <location>
        <begin position="1"/>
        <end position="20"/>
    </location>
</feature>
<accession>A0A4R8QLR5</accession>